<sequence>MSAVFTRSAALIRPQLQRLRSPHSPFSPASLLAVFGVQSLRLPCASSRLSHHRQTAAAAAFTTSAIRAKNVTVTFIEPDGNEVKATGEEGTNLMELAHENDVDLEGACEGACACSTCHVILPDSIYDSLPEPSDEENDMLDLAFGLTDTSRLGCQVLLSPEMEGMRIKLPSATRNFYVDGAKPSHH</sequence>
<dbReference type="InterPro" id="IPR001055">
    <property type="entry name" value="Adrenodoxin-like"/>
</dbReference>
<gene>
    <name evidence="11" type="primary">YAH1</name>
    <name evidence="11" type="ORF">H4R20_000691</name>
</gene>
<evidence type="ECO:0000313" key="12">
    <source>
        <dbReference type="Proteomes" id="UP001140094"/>
    </source>
</evidence>
<dbReference type="InterPro" id="IPR018298">
    <property type="entry name" value="Adrenodoxin_Fe-S_BS"/>
</dbReference>
<dbReference type="PRINTS" id="PR00355">
    <property type="entry name" value="ADRENODOXIN"/>
</dbReference>
<dbReference type="InterPro" id="IPR012675">
    <property type="entry name" value="Beta-grasp_dom_sf"/>
</dbReference>
<accession>A0A9W8I793</accession>
<dbReference type="GO" id="GO:0051537">
    <property type="term" value="F:2 iron, 2 sulfur cluster binding"/>
    <property type="evidence" value="ECO:0007669"/>
    <property type="project" value="UniProtKB-KW"/>
</dbReference>
<comment type="similarity">
    <text evidence="1">Belongs to the adrenodoxin/putidaredoxin family.</text>
</comment>
<evidence type="ECO:0000259" key="10">
    <source>
        <dbReference type="PROSITE" id="PS51085"/>
    </source>
</evidence>
<dbReference type="Proteomes" id="UP001140094">
    <property type="component" value="Unassembled WGS sequence"/>
</dbReference>
<dbReference type="PANTHER" id="PTHR23426">
    <property type="entry name" value="FERREDOXIN/ADRENODOXIN"/>
    <property type="match status" value="1"/>
</dbReference>
<dbReference type="EMBL" id="JANBUO010000028">
    <property type="protein sequence ID" value="KAJ2808715.1"/>
    <property type="molecule type" value="Genomic_DNA"/>
</dbReference>
<evidence type="ECO:0000256" key="8">
    <source>
        <dbReference type="ARBA" id="ARBA00023014"/>
    </source>
</evidence>
<keyword evidence="12" id="KW-1185">Reference proteome</keyword>
<dbReference type="AlphaFoldDB" id="A0A9W8I793"/>
<evidence type="ECO:0000256" key="1">
    <source>
        <dbReference type="ARBA" id="ARBA00010914"/>
    </source>
</evidence>
<dbReference type="CDD" id="cd00207">
    <property type="entry name" value="fer2"/>
    <property type="match status" value="1"/>
</dbReference>
<dbReference type="PANTHER" id="PTHR23426:SF72">
    <property type="entry name" value="2FE-2S FERREDOXIN-TYPE DOMAIN-CONTAINING PROTEIN"/>
    <property type="match status" value="1"/>
</dbReference>
<organism evidence="11 12">
    <name type="scientific">Coemansia guatemalensis</name>
    <dbReference type="NCBI Taxonomy" id="2761395"/>
    <lineage>
        <taxon>Eukaryota</taxon>
        <taxon>Fungi</taxon>
        <taxon>Fungi incertae sedis</taxon>
        <taxon>Zoopagomycota</taxon>
        <taxon>Kickxellomycotina</taxon>
        <taxon>Kickxellomycetes</taxon>
        <taxon>Kickxellales</taxon>
        <taxon>Kickxellaceae</taxon>
        <taxon>Coemansia</taxon>
    </lineage>
</organism>
<evidence type="ECO:0000256" key="7">
    <source>
        <dbReference type="ARBA" id="ARBA00023004"/>
    </source>
</evidence>
<comment type="cofactor">
    <cofactor evidence="9">
        <name>[2Fe-2S] cluster</name>
        <dbReference type="ChEBI" id="CHEBI:190135"/>
    </cofactor>
</comment>
<evidence type="ECO:0000256" key="9">
    <source>
        <dbReference type="ARBA" id="ARBA00034078"/>
    </source>
</evidence>
<protein>
    <recommendedName>
        <fullName evidence="2">2Fe-2S ferredoxin</fullName>
    </recommendedName>
</protein>
<keyword evidence="5" id="KW-0479">Metal-binding</keyword>
<comment type="caution">
    <text evidence="11">The sequence shown here is derived from an EMBL/GenBank/DDBJ whole genome shotgun (WGS) entry which is preliminary data.</text>
</comment>
<name>A0A9W8I793_9FUNG</name>
<evidence type="ECO:0000256" key="6">
    <source>
        <dbReference type="ARBA" id="ARBA00022982"/>
    </source>
</evidence>
<evidence type="ECO:0000313" key="11">
    <source>
        <dbReference type="EMBL" id="KAJ2808715.1"/>
    </source>
</evidence>
<dbReference type="PROSITE" id="PS51085">
    <property type="entry name" value="2FE2S_FER_2"/>
    <property type="match status" value="1"/>
</dbReference>
<evidence type="ECO:0000256" key="4">
    <source>
        <dbReference type="ARBA" id="ARBA00022714"/>
    </source>
</evidence>
<keyword evidence="6" id="KW-0249">Electron transport</keyword>
<evidence type="ECO:0000256" key="3">
    <source>
        <dbReference type="ARBA" id="ARBA00022448"/>
    </source>
</evidence>
<dbReference type="SUPFAM" id="SSF54292">
    <property type="entry name" value="2Fe-2S ferredoxin-like"/>
    <property type="match status" value="1"/>
</dbReference>
<dbReference type="GO" id="GO:0005739">
    <property type="term" value="C:mitochondrion"/>
    <property type="evidence" value="ECO:0007669"/>
    <property type="project" value="TreeGrafter"/>
</dbReference>
<keyword evidence="4" id="KW-0001">2Fe-2S</keyword>
<proteinExistence type="inferred from homology"/>
<keyword evidence="8" id="KW-0411">Iron-sulfur</keyword>
<dbReference type="Gene3D" id="3.10.20.30">
    <property type="match status" value="1"/>
</dbReference>
<dbReference type="OrthoDB" id="268593at2759"/>
<dbReference type="GO" id="GO:0046872">
    <property type="term" value="F:metal ion binding"/>
    <property type="evidence" value="ECO:0007669"/>
    <property type="project" value="UniProtKB-KW"/>
</dbReference>
<keyword evidence="3" id="KW-0813">Transport</keyword>
<evidence type="ECO:0000256" key="5">
    <source>
        <dbReference type="ARBA" id="ARBA00022723"/>
    </source>
</evidence>
<dbReference type="InterPro" id="IPR036010">
    <property type="entry name" value="2Fe-2S_ferredoxin-like_sf"/>
</dbReference>
<evidence type="ECO:0000256" key="2">
    <source>
        <dbReference type="ARBA" id="ARBA00019395"/>
    </source>
</evidence>
<dbReference type="Pfam" id="PF00111">
    <property type="entry name" value="Fer2"/>
    <property type="match status" value="1"/>
</dbReference>
<keyword evidence="7" id="KW-0408">Iron</keyword>
<dbReference type="InterPro" id="IPR001041">
    <property type="entry name" value="2Fe-2S_ferredoxin-type"/>
</dbReference>
<dbReference type="PROSITE" id="PS00814">
    <property type="entry name" value="ADX"/>
    <property type="match status" value="1"/>
</dbReference>
<feature type="domain" description="2Fe-2S ferredoxin-type" evidence="10">
    <location>
        <begin position="71"/>
        <end position="173"/>
    </location>
</feature>
<dbReference type="GO" id="GO:0009055">
    <property type="term" value="F:electron transfer activity"/>
    <property type="evidence" value="ECO:0007669"/>
    <property type="project" value="TreeGrafter"/>
</dbReference>
<reference evidence="11" key="1">
    <citation type="submission" date="2022-07" db="EMBL/GenBank/DDBJ databases">
        <title>Phylogenomic reconstructions and comparative analyses of Kickxellomycotina fungi.</title>
        <authorList>
            <person name="Reynolds N.K."/>
            <person name="Stajich J.E."/>
            <person name="Barry K."/>
            <person name="Grigoriev I.V."/>
            <person name="Crous P."/>
            <person name="Smith M.E."/>
        </authorList>
    </citation>
    <scope>NUCLEOTIDE SEQUENCE</scope>
    <source>
        <strain evidence="11">NRRL 1565</strain>
    </source>
</reference>
<dbReference type="GO" id="GO:0140647">
    <property type="term" value="P:P450-containing electron transport chain"/>
    <property type="evidence" value="ECO:0007669"/>
    <property type="project" value="InterPro"/>
</dbReference>